<evidence type="ECO:0000313" key="1">
    <source>
        <dbReference type="EMBL" id="RDG37777.1"/>
    </source>
</evidence>
<evidence type="ECO:0000313" key="2">
    <source>
        <dbReference type="Proteomes" id="UP000253741"/>
    </source>
</evidence>
<reference evidence="1 2" key="1">
    <citation type="submission" date="2018-07" db="EMBL/GenBank/DDBJ databases">
        <title>Streptomyces species from bats.</title>
        <authorList>
            <person name="Dunlap C."/>
        </authorList>
    </citation>
    <scope>NUCLEOTIDE SEQUENCE [LARGE SCALE GENOMIC DNA]</scope>
    <source>
        <strain evidence="1 2">AC230</strain>
    </source>
</reference>
<organism evidence="1 2">
    <name type="scientific">Streptomyces corynorhini</name>
    <dbReference type="NCBI Taxonomy" id="2282652"/>
    <lineage>
        <taxon>Bacteria</taxon>
        <taxon>Bacillati</taxon>
        <taxon>Actinomycetota</taxon>
        <taxon>Actinomycetes</taxon>
        <taxon>Kitasatosporales</taxon>
        <taxon>Streptomycetaceae</taxon>
        <taxon>Streptomyces</taxon>
    </lineage>
</organism>
<protein>
    <submittedName>
        <fullName evidence="1">Uncharacterized protein</fullName>
    </submittedName>
</protein>
<dbReference type="Proteomes" id="UP000253741">
    <property type="component" value="Unassembled WGS sequence"/>
</dbReference>
<name>A0A370B7J5_9ACTN</name>
<proteinExistence type="predicted"/>
<accession>A0A370B7J5</accession>
<comment type="caution">
    <text evidence="1">The sequence shown here is derived from an EMBL/GenBank/DDBJ whole genome shotgun (WGS) entry which is preliminary data.</text>
</comment>
<gene>
    <name evidence="1" type="ORF">DVH02_12760</name>
</gene>
<keyword evidence="2" id="KW-1185">Reference proteome</keyword>
<dbReference type="AlphaFoldDB" id="A0A370B7J5"/>
<dbReference type="EMBL" id="QQNA01000087">
    <property type="protein sequence ID" value="RDG37777.1"/>
    <property type="molecule type" value="Genomic_DNA"/>
</dbReference>
<sequence>MSSPDEDTFEQQAYLTRFLLDYTAVPLVGAVFLRGILPTPHAVRIVTGAAGATAPGELTAYEIPLSDEDDEPLTAPLLLGWTRALVSDARPRTDSSVMNIPLTTVDTSALAPNPPTDTDRVLRVLRTLAFPFVETPPDPALCGFRFTGRDRMRLYLATDRTDGLIAADVQLTGALTALLAALPALIGEEERWTTDLTNPVVPTVFSQVRACLRKMEAGFCRPCRPSRGWGAVRGARGCLCLRGSATWIRANRGQVGGGDHEVPVGPVSGG</sequence>